<feature type="transmembrane region" description="Helical" evidence="1">
    <location>
        <begin position="95"/>
        <end position="115"/>
    </location>
</feature>
<keyword evidence="3" id="KW-1185">Reference proteome</keyword>
<dbReference type="EMBL" id="JAQFWP010000046">
    <property type="protein sequence ID" value="MDA2807057.1"/>
    <property type="molecule type" value="Genomic_DNA"/>
</dbReference>
<keyword evidence="1" id="KW-0472">Membrane</keyword>
<evidence type="ECO:0000256" key="1">
    <source>
        <dbReference type="SAM" id="Phobius"/>
    </source>
</evidence>
<feature type="transmembrane region" description="Helical" evidence="1">
    <location>
        <begin position="20"/>
        <end position="42"/>
    </location>
</feature>
<evidence type="ECO:0000313" key="3">
    <source>
        <dbReference type="Proteomes" id="UP001165685"/>
    </source>
</evidence>
<keyword evidence="1" id="KW-0812">Transmembrane</keyword>
<proteinExistence type="predicted"/>
<keyword evidence="1" id="KW-1133">Transmembrane helix</keyword>
<protein>
    <recommendedName>
        <fullName evidence="4">Transmembrane protein</fullName>
    </recommendedName>
</protein>
<evidence type="ECO:0000313" key="2">
    <source>
        <dbReference type="EMBL" id="MDA2807057.1"/>
    </source>
</evidence>
<dbReference type="Proteomes" id="UP001165685">
    <property type="component" value="Unassembled WGS sequence"/>
</dbReference>
<name>A0ABT4TSD5_9ACTN</name>
<feature type="transmembrane region" description="Helical" evidence="1">
    <location>
        <begin position="62"/>
        <end position="83"/>
    </location>
</feature>
<dbReference type="RefSeq" id="WP_270679688.1">
    <property type="nucleotide sequence ID" value="NZ_JAQFWP010000046.1"/>
</dbReference>
<sequence length="116" mass="12628">MDTPSEDRADPEYDPKWNYIPVVSLVAAIIGAVPVWGVVMLGQFEFVACPMSLTGTCAEETVYWSAAALSGIAALVCAVLTWPWPRRRRMRPVRLAFLIGELAGACAAVLLIFTMP</sequence>
<gene>
    <name evidence="2" type="ORF">O4U47_21310</name>
</gene>
<organism evidence="2 3">
    <name type="scientific">Nocardiopsis suaedae</name>
    <dbReference type="NCBI Taxonomy" id="3018444"/>
    <lineage>
        <taxon>Bacteria</taxon>
        <taxon>Bacillati</taxon>
        <taxon>Actinomycetota</taxon>
        <taxon>Actinomycetes</taxon>
        <taxon>Streptosporangiales</taxon>
        <taxon>Nocardiopsidaceae</taxon>
        <taxon>Nocardiopsis</taxon>
    </lineage>
</organism>
<accession>A0ABT4TSD5</accession>
<reference evidence="2" key="1">
    <citation type="submission" date="2023-01" db="EMBL/GenBank/DDBJ databases">
        <title>Draft genome sequence of Nocardiopsis sp. LSu2-4 isolated from halophytes.</title>
        <authorList>
            <person name="Duangmal K."/>
            <person name="Chantavorakit T."/>
        </authorList>
    </citation>
    <scope>NUCLEOTIDE SEQUENCE</scope>
    <source>
        <strain evidence="2">LSu2-4</strain>
    </source>
</reference>
<comment type="caution">
    <text evidence="2">The sequence shown here is derived from an EMBL/GenBank/DDBJ whole genome shotgun (WGS) entry which is preliminary data.</text>
</comment>
<evidence type="ECO:0008006" key="4">
    <source>
        <dbReference type="Google" id="ProtNLM"/>
    </source>
</evidence>